<dbReference type="GO" id="GO:0015105">
    <property type="term" value="F:arsenite transmembrane transporter activity"/>
    <property type="evidence" value="ECO:0007669"/>
    <property type="project" value="InterPro"/>
</dbReference>
<keyword evidence="2" id="KW-1003">Cell membrane</keyword>
<feature type="transmembrane region" description="Helical" evidence="6">
    <location>
        <begin position="365"/>
        <end position="390"/>
    </location>
</feature>
<dbReference type="PANTHER" id="PTHR43302:SF5">
    <property type="entry name" value="TRANSPORTER ARSB-RELATED"/>
    <property type="match status" value="1"/>
</dbReference>
<evidence type="ECO:0000313" key="8">
    <source>
        <dbReference type="Proteomes" id="UP000256424"/>
    </source>
</evidence>
<evidence type="ECO:0000256" key="2">
    <source>
        <dbReference type="ARBA" id="ARBA00022475"/>
    </source>
</evidence>
<keyword evidence="8" id="KW-1185">Reference proteome</keyword>
<feature type="transmembrane region" description="Helical" evidence="6">
    <location>
        <begin position="45"/>
        <end position="64"/>
    </location>
</feature>
<evidence type="ECO:0000313" key="7">
    <source>
        <dbReference type="EMBL" id="RDU72446.1"/>
    </source>
</evidence>
<accession>A0A3D8J5I4</accession>
<comment type="caution">
    <text evidence="7">The sequence shown here is derived from an EMBL/GenBank/DDBJ whole genome shotgun (WGS) entry which is preliminary data.</text>
</comment>
<feature type="transmembrane region" description="Helical" evidence="6">
    <location>
        <begin position="402"/>
        <end position="427"/>
    </location>
</feature>
<dbReference type="Proteomes" id="UP000256424">
    <property type="component" value="Unassembled WGS sequence"/>
</dbReference>
<evidence type="ECO:0000256" key="1">
    <source>
        <dbReference type="ARBA" id="ARBA00004651"/>
    </source>
</evidence>
<dbReference type="AlphaFoldDB" id="A0A3D8J5I4"/>
<dbReference type="PRINTS" id="PR00758">
    <property type="entry name" value="ARSENICPUMP"/>
</dbReference>
<gene>
    <name evidence="7" type="ORF">CQA66_05105</name>
</gene>
<sequence>MALSLFALTMLLIYWRPFGLPLWVFSTLGAMGAYLLNVVNLSDIWFVWGMVWDSTLTLIGLILLTLAFERLGFFAFLSNLLILLLGAQTNGIHSLSTFRFYVFLVFFGAFLGAFFANDGAILILTPLILTLFKPHKTKGFFTPLILFLLLVSFISDFASNPFIISNLTNIITAHFFRISSFDFSVLMFLPQVFVIIGCLCFWLLLKPFVPPKLEFQYAPSLISIPTIIFCFGVLLLLVMGILFAHTLAIFLSSFTLLCAFMALLYGKRNAKLELLECVKNAPFGIVLFSLGLFIVVFGLKNGGILQLLSNNLSHFIALPKALQILSIGFASSIGSSAMNNLPMVMLGNLAFSDFMSHLDSMDSLIMAHLLGCNIGCKLTPIGSLATLLWLESLKSRGIPIRFTHYMAVAFVVTLPMLLLGLFGLIVWDFINGV</sequence>
<dbReference type="Pfam" id="PF02040">
    <property type="entry name" value="ArsB"/>
    <property type="match status" value="1"/>
</dbReference>
<protein>
    <submittedName>
        <fullName evidence="7">Arsenic transporter</fullName>
    </submittedName>
</protein>
<name>A0A3D8J5I4_9HELI</name>
<feature type="transmembrane region" description="Helical" evidence="6">
    <location>
        <begin position="183"/>
        <end position="205"/>
    </location>
</feature>
<keyword evidence="3 6" id="KW-0812">Transmembrane</keyword>
<feature type="transmembrane region" description="Helical" evidence="6">
    <location>
        <begin position="144"/>
        <end position="163"/>
    </location>
</feature>
<feature type="transmembrane region" description="Helical" evidence="6">
    <location>
        <begin position="71"/>
        <end position="88"/>
    </location>
</feature>
<evidence type="ECO:0000256" key="3">
    <source>
        <dbReference type="ARBA" id="ARBA00022692"/>
    </source>
</evidence>
<proteinExistence type="predicted"/>
<feature type="transmembrane region" description="Helical" evidence="6">
    <location>
        <begin position="247"/>
        <end position="265"/>
    </location>
</feature>
<evidence type="ECO:0000256" key="6">
    <source>
        <dbReference type="SAM" id="Phobius"/>
    </source>
</evidence>
<dbReference type="PANTHER" id="PTHR43302">
    <property type="entry name" value="TRANSPORTER ARSB-RELATED"/>
    <property type="match status" value="1"/>
</dbReference>
<organism evidence="7 8">
    <name type="scientific">Helicobacter aurati</name>
    <dbReference type="NCBI Taxonomy" id="137778"/>
    <lineage>
        <taxon>Bacteria</taxon>
        <taxon>Pseudomonadati</taxon>
        <taxon>Campylobacterota</taxon>
        <taxon>Epsilonproteobacteria</taxon>
        <taxon>Campylobacterales</taxon>
        <taxon>Helicobacteraceae</taxon>
        <taxon>Helicobacter</taxon>
    </lineage>
</organism>
<feature type="transmembrane region" description="Helical" evidence="6">
    <location>
        <begin position="277"/>
        <end position="299"/>
    </location>
</feature>
<evidence type="ECO:0000256" key="4">
    <source>
        <dbReference type="ARBA" id="ARBA00022989"/>
    </source>
</evidence>
<dbReference type="OrthoDB" id="9774335at2"/>
<keyword evidence="4 6" id="KW-1133">Transmembrane helix</keyword>
<evidence type="ECO:0000256" key="5">
    <source>
        <dbReference type="ARBA" id="ARBA00023136"/>
    </source>
</evidence>
<comment type="subcellular location">
    <subcellularLocation>
        <location evidence="1">Cell membrane</location>
        <topology evidence="1">Multi-pass membrane protein</topology>
    </subcellularLocation>
</comment>
<dbReference type="InterPro" id="IPR000802">
    <property type="entry name" value="Arsenical_pump_ArsB"/>
</dbReference>
<dbReference type="GO" id="GO:0005886">
    <property type="term" value="C:plasma membrane"/>
    <property type="evidence" value="ECO:0007669"/>
    <property type="project" value="UniProtKB-SubCell"/>
</dbReference>
<feature type="transmembrane region" description="Helical" evidence="6">
    <location>
        <begin position="217"/>
        <end position="241"/>
    </location>
</feature>
<feature type="transmembrane region" description="Helical" evidence="6">
    <location>
        <begin position="100"/>
        <end position="132"/>
    </location>
</feature>
<keyword evidence="5 6" id="KW-0472">Membrane</keyword>
<reference evidence="7 8" key="1">
    <citation type="submission" date="2018-04" db="EMBL/GenBank/DDBJ databases">
        <title>Novel Campyloabacter and Helicobacter Species and Strains.</title>
        <authorList>
            <person name="Mannion A.J."/>
            <person name="Shen Z."/>
            <person name="Fox J.G."/>
        </authorList>
    </citation>
    <scope>NUCLEOTIDE SEQUENCE [LARGE SCALE GENOMIC DNA]</scope>
    <source>
        <strain evidence="7 8">MIT 97-5075</strain>
    </source>
</reference>
<dbReference type="EMBL" id="NXLW01000007">
    <property type="protein sequence ID" value="RDU72446.1"/>
    <property type="molecule type" value="Genomic_DNA"/>
</dbReference>